<reference evidence="4" key="1">
    <citation type="submission" date="2025-08" db="UniProtKB">
        <authorList>
            <consortium name="Ensembl"/>
        </authorList>
    </citation>
    <scope>IDENTIFICATION</scope>
</reference>
<dbReference type="Gene3D" id="1.10.630.10">
    <property type="entry name" value="Cytochrome P450"/>
    <property type="match status" value="1"/>
</dbReference>
<keyword evidence="5" id="KW-1185">Reference proteome</keyword>
<dbReference type="AlphaFoldDB" id="A0A8C8RF22"/>
<dbReference type="GO" id="GO:0005506">
    <property type="term" value="F:iron ion binding"/>
    <property type="evidence" value="ECO:0007669"/>
    <property type="project" value="InterPro"/>
</dbReference>
<dbReference type="GO" id="GO:0020037">
    <property type="term" value="F:heme binding"/>
    <property type="evidence" value="ECO:0007669"/>
    <property type="project" value="InterPro"/>
</dbReference>
<evidence type="ECO:0000313" key="4">
    <source>
        <dbReference type="Ensembl" id="ENSPCEP00000004340.1"/>
    </source>
</evidence>
<dbReference type="Proteomes" id="UP000694393">
    <property type="component" value="Unplaced"/>
</dbReference>
<feature type="transmembrane region" description="Helical" evidence="3">
    <location>
        <begin position="6"/>
        <end position="25"/>
    </location>
</feature>
<dbReference type="GO" id="GO:0008397">
    <property type="term" value="F:sterol 12-alpha-hydroxylase activity"/>
    <property type="evidence" value="ECO:0007669"/>
    <property type="project" value="TreeGrafter"/>
</dbReference>
<name>A0A8C8RF22_9SAUR</name>
<dbReference type="InterPro" id="IPR036396">
    <property type="entry name" value="Cyt_P450_sf"/>
</dbReference>
<evidence type="ECO:0000313" key="5">
    <source>
        <dbReference type="Proteomes" id="UP000694393"/>
    </source>
</evidence>
<proteinExistence type="predicted"/>
<organism evidence="4 5">
    <name type="scientific">Pelusios castaneus</name>
    <name type="common">West African mud turtle</name>
    <dbReference type="NCBI Taxonomy" id="367368"/>
    <lineage>
        <taxon>Eukaryota</taxon>
        <taxon>Metazoa</taxon>
        <taxon>Chordata</taxon>
        <taxon>Craniata</taxon>
        <taxon>Vertebrata</taxon>
        <taxon>Euteleostomi</taxon>
        <taxon>Archelosauria</taxon>
        <taxon>Testudinata</taxon>
        <taxon>Testudines</taxon>
        <taxon>Pleurodira</taxon>
        <taxon>Pelomedusidae</taxon>
        <taxon>Pelusios</taxon>
    </lineage>
</organism>
<keyword evidence="3" id="KW-1133">Transmembrane helix</keyword>
<keyword evidence="3" id="KW-0812">Transmembrane</keyword>
<feature type="transmembrane region" description="Helical" evidence="3">
    <location>
        <begin position="67"/>
        <end position="86"/>
    </location>
</feature>
<dbReference type="InterPro" id="IPR002403">
    <property type="entry name" value="Cyt_P450_E_grp-IV"/>
</dbReference>
<evidence type="ECO:0000256" key="3">
    <source>
        <dbReference type="SAM" id="Phobius"/>
    </source>
</evidence>
<dbReference type="SUPFAM" id="SSF48264">
    <property type="entry name" value="Cytochrome P450"/>
    <property type="match status" value="1"/>
</dbReference>
<keyword evidence="1" id="KW-0479">Metal-binding</keyword>
<keyword evidence="2" id="KW-0408">Iron</keyword>
<evidence type="ECO:0000256" key="2">
    <source>
        <dbReference type="ARBA" id="ARBA00023004"/>
    </source>
</evidence>
<protein>
    <submittedName>
        <fullName evidence="4">Uncharacterized protein</fullName>
    </submittedName>
</protein>
<sequence length="274" mass="31558">MAFWAAILWALLASVLGGLYLLGAFRRRRATEPPLDKGHIPWLGYALDFRKNSAEFLKKMQRRHGDIFTVLIGGHYFTFIMDPFSFGTIVKASRAKLDFQRFAGELVARVFGYHHSENDHKIVQVASTKHLAGDGLAVMTQAMMENLRTLLFHKRGSREEERPWQEDGLFHFSYNIVFRAGYLALFGNKPGNGPQDKVKATEHDLSQSEELFNEFRKYDRLFPRLAYAVLPPGDKMEAERLKRLFWQVLSVKNSRQKDNISGWVSDQEQFLAEA</sequence>
<dbReference type="PANTHER" id="PTHR24306">
    <property type="match status" value="1"/>
</dbReference>
<keyword evidence="3" id="KW-0472">Membrane</keyword>
<reference evidence="4" key="2">
    <citation type="submission" date="2025-09" db="UniProtKB">
        <authorList>
            <consortium name="Ensembl"/>
        </authorList>
    </citation>
    <scope>IDENTIFICATION</scope>
</reference>
<dbReference type="PANTHER" id="PTHR24306:SF0">
    <property type="entry name" value="7-ALPHA-HYDROXYCHOLEST-4-EN-3-ONE 12-ALPHA-HYDROXYLASE"/>
    <property type="match status" value="1"/>
</dbReference>
<evidence type="ECO:0000256" key="1">
    <source>
        <dbReference type="ARBA" id="ARBA00022723"/>
    </source>
</evidence>
<dbReference type="PRINTS" id="PR00465">
    <property type="entry name" value="EP450IV"/>
</dbReference>
<accession>A0A8C8RF22</accession>
<dbReference type="Ensembl" id="ENSPCET00000004485.1">
    <property type="protein sequence ID" value="ENSPCEP00000004340.1"/>
    <property type="gene ID" value="ENSPCEG00000003508.1"/>
</dbReference>